<dbReference type="Proteomes" id="UP000314294">
    <property type="component" value="Unassembled WGS sequence"/>
</dbReference>
<comment type="caution">
    <text evidence="1">The sequence shown here is derived from an EMBL/GenBank/DDBJ whole genome shotgun (WGS) entry which is preliminary data.</text>
</comment>
<evidence type="ECO:0000313" key="1">
    <source>
        <dbReference type="EMBL" id="TNN44885.1"/>
    </source>
</evidence>
<sequence>MKTSGAETLQLRASFKPRGVQKCHFYGVQSTHHNGPGLVLRNVQVQTEQIDLRRYEWSFGLFSAALESPRVEELERWSDGAFKETRDGGDRRGRS</sequence>
<evidence type="ECO:0000313" key="2">
    <source>
        <dbReference type="Proteomes" id="UP000314294"/>
    </source>
</evidence>
<name>A0A4Z2FVJ4_9TELE</name>
<keyword evidence="2" id="KW-1185">Reference proteome</keyword>
<dbReference type="EMBL" id="SRLO01000879">
    <property type="protein sequence ID" value="TNN44885.1"/>
    <property type="molecule type" value="Genomic_DNA"/>
</dbReference>
<dbReference type="AlphaFoldDB" id="A0A4Z2FVJ4"/>
<protein>
    <submittedName>
        <fullName evidence="1">Uncharacterized protein</fullName>
    </submittedName>
</protein>
<reference evidence="1 2" key="1">
    <citation type="submission" date="2019-03" db="EMBL/GenBank/DDBJ databases">
        <title>First draft genome of Liparis tanakae, snailfish: a comprehensive survey of snailfish specific genes.</title>
        <authorList>
            <person name="Kim W."/>
            <person name="Song I."/>
            <person name="Jeong J.-H."/>
            <person name="Kim D."/>
            <person name="Kim S."/>
            <person name="Ryu S."/>
            <person name="Song J.Y."/>
            <person name="Lee S.K."/>
        </authorList>
    </citation>
    <scope>NUCLEOTIDE SEQUENCE [LARGE SCALE GENOMIC DNA]</scope>
    <source>
        <tissue evidence="1">Muscle</tissue>
    </source>
</reference>
<proteinExistence type="predicted"/>
<gene>
    <name evidence="1" type="ORF">EYF80_044935</name>
</gene>
<organism evidence="1 2">
    <name type="scientific">Liparis tanakae</name>
    <name type="common">Tanaka's snailfish</name>
    <dbReference type="NCBI Taxonomy" id="230148"/>
    <lineage>
        <taxon>Eukaryota</taxon>
        <taxon>Metazoa</taxon>
        <taxon>Chordata</taxon>
        <taxon>Craniata</taxon>
        <taxon>Vertebrata</taxon>
        <taxon>Euteleostomi</taxon>
        <taxon>Actinopterygii</taxon>
        <taxon>Neopterygii</taxon>
        <taxon>Teleostei</taxon>
        <taxon>Neoteleostei</taxon>
        <taxon>Acanthomorphata</taxon>
        <taxon>Eupercaria</taxon>
        <taxon>Perciformes</taxon>
        <taxon>Cottioidei</taxon>
        <taxon>Cottales</taxon>
        <taxon>Liparidae</taxon>
        <taxon>Liparis</taxon>
    </lineage>
</organism>
<accession>A0A4Z2FVJ4</accession>